<accession>A0AAD8X8H4</accession>
<feature type="region of interest" description="Disordered" evidence="7">
    <location>
        <begin position="106"/>
        <end position="300"/>
    </location>
</feature>
<dbReference type="AlphaFoldDB" id="A0AAD8X8H4"/>
<feature type="compositionally biased region" description="Low complexity" evidence="7">
    <location>
        <begin position="204"/>
        <end position="220"/>
    </location>
</feature>
<feature type="compositionally biased region" description="Low complexity" evidence="7">
    <location>
        <begin position="233"/>
        <end position="244"/>
    </location>
</feature>
<evidence type="ECO:0000256" key="3">
    <source>
        <dbReference type="ARBA" id="ARBA00011443"/>
    </source>
</evidence>
<keyword evidence="8" id="KW-0732">Signal</keyword>
<dbReference type="PANTHER" id="PTHR34481:SF14">
    <property type="entry name" value="GLUTENIN, HIGH MOLECULAR WEIGHT SUBUNIT DX5"/>
    <property type="match status" value="1"/>
</dbReference>
<keyword evidence="5" id="KW-0758">Storage protein</keyword>
<feature type="compositionally biased region" description="Low complexity" evidence="7">
    <location>
        <begin position="276"/>
        <end position="286"/>
    </location>
</feature>
<evidence type="ECO:0000256" key="4">
    <source>
        <dbReference type="ARBA" id="ARBA00022737"/>
    </source>
</evidence>
<feature type="compositionally biased region" description="Low complexity" evidence="7">
    <location>
        <begin position="121"/>
        <end position="142"/>
    </location>
</feature>
<comment type="subunit">
    <text evidence="3">Disulfide-bridge linked aggregates.</text>
</comment>
<dbReference type="Proteomes" id="UP001231189">
    <property type="component" value="Unassembled WGS sequence"/>
</dbReference>
<evidence type="ECO:0000313" key="10">
    <source>
        <dbReference type="Proteomes" id="UP001231189"/>
    </source>
</evidence>
<feature type="compositionally biased region" description="Polar residues" evidence="7">
    <location>
        <begin position="331"/>
        <end position="379"/>
    </location>
</feature>
<evidence type="ECO:0000313" key="9">
    <source>
        <dbReference type="EMBL" id="KAK1698072.1"/>
    </source>
</evidence>
<evidence type="ECO:0000256" key="2">
    <source>
        <dbReference type="ARBA" id="ARBA00007506"/>
    </source>
</evidence>
<evidence type="ECO:0000256" key="6">
    <source>
        <dbReference type="ARBA" id="ARBA00023129"/>
    </source>
</evidence>
<feature type="compositionally biased region" description="Polar residues" evidence="7">
    <location>
        <begin position="159"/>
        <end position="184"/>
    </location>
</feature>
<feature type="signal peptide" evidence="8">
    <location>
        <begin position="1"/>
        <end position="20"/>
    </location>
</feature>
<feature type="compositionally biased region" description="Polar residues" evidence="7">
    <location>
        <begin position="248"/>
        <end position="273"/>
    </location>
</feature>
<dbReference type="InterPro" id="IPR001419">
    <property type="entry name" value="Glutenin"/>
</dbReference>
<evidence type="ECO:0000256" key="1">
    <source>
        <dbReference type="ARBA" id="ARBA00002124"/>
    </source>
</evidence>
<evidence type="ECO:0000256" key="7">
    <source>
        <dbReference type="SAM" id="MobiDB-lite"/>
    </source>
</evidence>
<keyword evidence="6" id="KW-0708">Seed storage protein</keyword>
<keyword evidence="4" id="KW-0677">Repeat</keyword>
<comment type="function">
    <text evidence="1">Glutenins are high-molecular weight seed storage proteins of wheat endosperm. Thought to be responsible for the visco-elastic property of wheat dough.</text>
</comment>
<organism evidence="9 10">
    <name type="scientific">Lolium multiflorum</name>
    <name type="common">Italian ryegrass</name>
    <name type="synonym">Lolium perenne subsp. multiflorum</name>
    <dbReference type="NCBI Taxonomy" id="4521"/>
    <lineage>
        <taxon>Eukaryota</taxon>
        <taxon>Viridiplantae</taxon>
        <taxon>Streptophyta</taxon>
        <taxon>Embryophyta</taxon>
        <taxon>Tracheophyta</taxon>
        <taxon>Spermatophyta</taxon>
        <taxon>Magnoliopsida</taxon>
        <taxon>Liliopsida</taxon>
        <taxon>Poales</taxon>
        <taxon>Poaceae</taxon>
        <taxon>BOP clade</taxon>
        <taxon>Pooideae</taxon>
        <taxon>Poodae</taxon>
        <taxon>Poeae</taxon>
        <taxon>Poeae Chloroplast Group 2 (Poeae type)</taxon>
        <taxon>Loliodinae</taxon>
        <taxon>Loliinae</taxon>
        <taxon>Lolium</taxon>
    </lineage>
</organism>
<proteinExistence type="inferred from homology"/>
<comment type="similarity">
    <text evidence="2">Belongs to the gliadin/glutenin family.</text>
</comment>
<keyword evidence="10" id="KW-1185">Reference proteome</keyword>
<protein>
    <submittedName>
        <fullName evidence="9">Uncharacterized protein</fullName>
    </submittedName>
</protein>
<dbReference type="PANTHER" id="PTHR34481">
    <property type="entry name" value="TRYPSIN/FACTOR XIIA INHIBITOR-RELATED"/>
    <property type="match status" value="1"/>
</dbReference>
<dbReference type="GO" id="GO:0045735">
    <property type="term" value="F:nutrient reservoir activity"/>
    <property type="evidence" value="ECO:0007669"/>
    <property type="project" value="UniProtKB-KW"/>
</dbReference>
<dbReference type="InterPro" id="IPR036312">
    <property type="entry name" value="Bifun_inhib/LTP/seed_sf"/>
</dbReference>
<dbReference type="Pfam" id="PF03157">
    <property type="entry name" value="Glutenin_hmw"/>
    <property type="match status" value="1"/>
</dbReference>
<dbReference type="PRINTS" id="PR00210">
    <property type="entry name" value="GLUTENIN"/>
</dbReference>
<gene>
    <name evidence="9" type="ORF">QYE76_014769</name>
</gene>
<feature type="chain" id="PRO_5042042717" evidence="8">
    <location>
        <begin position="21"/>
        <end position="404"/>
    </location>
</feature>
<reference evidence="9" key="1">
    <citation type="submission" date="2023-07" db="EMBL/GenBank/DDBJ databases">
        <title>A chromosome-level genome assembly of Lolium multiflorum.</title>
        <authorList>
            <person name="Chen Y."/>
            <person name="Copetti D."/>
            <person name="Kolliker R."/>
            <person name="Studer B."/>
        </authorList>
    </citation>
    <scope>NUCLEOTIDE SEQUENCE</scope>
    <source>
        <strain evidence="9">02402/16</strain>
        <tissue evidence="9">Leaf</tissue>
    </source>
</reference>
<dbReference type="SUPFAM" id="SSF47699">
    <property type="entry name" value="Bifunctional inhibitor/lipid-transfer protein/seed storage 2S albumin"/>
    <property type="match status" value="1"/>
</dbReference>
<comment type="caution">
    <text evidence="9">The sequence shown here is derived from an EMBL/GenBank/DDBJ whole genome shotgun (WGS) entry which is preliminary data.</text>
</comment>
<evidence type="ECO:0000256" key="5">
    <source>
        <dbReference type="ARBA" id="ARBA00022761"/>
    </source>
</evidence>
<feature type="region of interest" description="Disordered" evidence="7">
    <location>
        <begin position="316"/>
        <end position="381"/>
    </location>
</feature>
<evidence type="ECO:0000256" key="8">
    <source>
        <dbReference type="SAM" id="SignalP"/>
    </source>
</evidence>
<dbReference type="Gene3D" id="1.10.110.10">
    <property type="entry name" value="Plant lipid-transfer and hydrophobic proteins"/>
    <property type="match status" value="1"/>
</dbReference>
<dbReference type="EMBL" id="JAUUTY010000001">
    <property type="protein sequence ID" value="KAK1698072.1"/>
    <property type="molecule type" value="Genomic_DNA"/>
</dbReference>
<name>A0AAD8X8H4_LOLMU</name>
<sequence>MAKLAFSAAVFLVLVALSAAEGDNILQLPCKLQLQQSSLDSCRRVVDNQLAARRPFFLSPQALIAKWVQAHCCQQLRDISRECRATAIRQIVSQYEHQAMVPLGGGSYYPGTDKEQQGDVQQEQSWKQQQQHLQGQGLFQHSETSPQQQGQGWYLPGHPSQTVPQQQGQGWYLPSQTFPPQQGQGWYLPGQTFPQQHGQGWYLPGQTFPQQQGQGWYPGQTFPLKQGPGWYAPSQTSQQQQEPEWYLPSQTFPQQQPGSYRPSQTFPQQQQPGSYHPGQTFPHQQQQGGGFSGDSTVQQQKKSFGDIWHSIFHHGQKPAAGHESFGEAAQHQEQGPSYTSETFPQQQHMEGSFGESTTKQQKGSQDPSHLPQQEGQGQSARLELVTRARQVAAQLPAICRLEGQ</sequence>